<feature type="transmembrane region" description="Helical" evidence="1">
    <location>
        <begin position="7"/>
        <end position="26"/>
    </location>
</feature>
<protein>
    <submittedName>
        <fullName evidence="2">Uncharacterized protein</fullName>
    </submittedName>
</protein>
<evidence type="ECO:0000313" key="2">
    <source>
        <dbReference type="EMBL" id="KAL3283212.1"/>
    </source>
</evidence>
<keyword evidence="1" id="KW-0812">Transmembrane</keyword>
<dbReference type="AlphaFoldDB" id="A0ABD2NXW6"/>
<name>A0ABD2NXW6_9CUCU</name>
<keyword evidence="1" id="KW-0472">Membrane</keyword>
<keyword evidence="3" id="KW-1185">Reference proteome</keyword>
<reference evidence="2 3" key="1">
    <citation type="journal article" date="2021" name="BMC Biol.">
        <title>Horizontally acquired antibacterial genes associated with adaptive radiation of ladybird beetles.</title>
        <authorList>
            <person name="Li H.S."/>
            <person name="Tang X.F."/>
            <person name="Huang Y.H."/>
            <person name="Xu Z.Y."/>
            <person name="Chen M.L."/>
            <person name="Du X.Y."/>
            <person name="Qiu B.Y."/>
            <person name="Chen P.T."/>
            <person name="Zhang W."/>
            <person name="Slipinski A."/>
            <person name="Escalona H.E."/>
            <person name="Waterhouse R.M."/>
            <person name="Zwick A."/>
            <person name="Pang H."/>
        </authorList>
    </citation>
    <scope>NUCLEOTIDE SEQUENCE [LARGE SCALE GENOMIC DNA]</scope>
    <source>
        <strain evidence="2">SYSU2018</strain>
    </source>
</reference>
<dbReference type="EMBL" id="JABFTP020000144">
    <property type="protein sequence ID" value="KAL3283212.1"/>
    <property type="molecule type" value="Genomic_DNA"/>
</dbReference>
<gene>
    <name evidence="2" type="ORF">HHI36_006361</name>
</gene>
<accession>A0ABD2NXW6</accession>
<keyword evidence="1" id="KW-1133">Transmembrane helix</keyword>
<proteinExistence type="predicted"/>
<feature type="transmembrane region" description="Helical" evidence="1">
    <location>
        <begin position="46"/>
        <end position="71"/>
    </location>
</feature>
<evidence type="ECO:0000256" key="1">
    <source>
        <dbReference type="SAM" id="Phobius"/>
    </source>
</evidence>
<comment type="caution">
    <text evidence="2">The sequence shown here is derived from an EMBL/GenBank/DDBJ whole genome shotgun (WGS) entry which is preliminary data.</text>
</comment>
<dbReference type="Proteomes" id="UP001516400">
    <property type="component" value="Unassembled WGS sequence"/>
</dbReference>
<organism evidence="2 3">
    <name type="scientific">Cryptolaemus montrouzieri</name>
    <dbReference type="NCBI Taxonomy" id="559131"/>
    <lineage>
        <taxon>Eukaryota</taxon>
        <taxon>Metazoa</taxon>
        <taxon>Ecdysozoa</taxon>
        <taxon>Arthropoda</taxon>
        <taxon>Hexapoda</taxon>
        <taxon>Insecta</taxon>
        <taxon>Pterygota</taxon>
        <taxon>Neoptera</taxon>
        <taxon>Endopterygota</taxon>
        <taxon>Coleoptera</taxon>
        <taxon>Polyphaga</taxon>
        <taxon>Cucujiformia</taxon>
        <taxon>Coccinelloidea</taxon>
        <taxon>Coccinellidae</taxon>
        <taxon>Scymninae</taxon>
        <taxon>Scymnini</taxon>
        <taxon>Cryptolaemus</taxon>
    </lineage>
</organism>
<sequence>MEYWVAIIVLNAFIISHLTFRCIYFPSKLWIYPMMNDVFYEQSKDFKFALLSEYILSYTIVCMIFMMNAIYKGKLLYIMTGREYSSTVSSYEDTLKRSMLIGFPSDIPQFAKYRLSHRNIVKCGTSMECLNRTACDKDIAVLLENESSKKMQPLFLD</sequence>
<evidence type="ECO:0000313" key="3">
    <source>
        <dbReference type="Proteomes" id="UP001516400"/>
    </source>
</evidence>